<dbReference type="Pfam" id="PF00069">
    <property type="entry name" value="Pkinase"/>
    <property type="match status" value="1"/>
</dbReference>
<evidence type="ECO:0000256" key="10">
    <source>
        <dbReference type="SAM" id="MobiDB-lite"/>
    </source>
</evidence>
<reference evidence="13" key="1">
    <citation type="submission" date="2010-03" db="EMBL/GenBank/DDBJ databases">
        <title>Annotation of Blastomyces dermatitidis strain ATCC 18188.</title>
        <authorList>
            <consortium name="The Broad Institute Genome Sequencing Platform"/>
            <consortium name="Broad Institute Genome Sequencing Center for Infectious Disease."/>
            <person name="Cuomo C."/>
            <person name="Klein B."/>
            <person name="Sullivan T."/>
            <person name="Heitman J."/>
            <person name="Young S."/>
            <person name="Zeng Q."/>
            <person name="Gargeya S."/>
            <person name="Alvarado L."/>
            <person name="Berlin A.M."/>
            <person name="Chapman S.B."/>
            <person name="Chen Z."/>
            <person name="Freedman E."/>
            <person name="Gellesch M."/>
            <person name="Goldberg J."/>
            <person name="Griggs A."/>
            <person name="Gujja S."/>
            <person name="Heilman E."/>
            <person name="Heiman D."/>
            <person name="Howarth C."/>
            <person name="Mehta T."/>
            <person name="Neiman D."/>
            <person name="Pearson M."/>
            <person name="Roberts A."/>
            <person name="Saif S."/>
            <person name="Shea T."/>
            <person name="Shenoy N."/>
            <person name="Sisk P."/>
            <person name="Stolte C."/>
            <person name="Sykes S."/>
            <person name="White J."/>
            <person name="Yandava C."/>
            <person name="Haas B."/>
            <person name="Nusbaum C."/>
            <person name="Birren B."/>
        </authorList>
    </citation>
    <scope>NUCLEOTIDE SEQUENCE [LARGE SCALE GENOMIC DNA]</scope>
    <source>
        <strain evidence="13">ATCC 18188</strain>
    </source>
</reference>
<dbReference type="EMBL" id="GG749426">
    <property type="protein sequence ID" value="EGE81474.2"/>
    <property type="molecule type" value="Genomic_DNA"/>
</dbReference>
<dbReference type="SMART" id="SM00240">
    <property type="entry name" value="FHA"/>
    <property type="match status" value="1"/>
</dbReference>
<accession>F2TE11</accession>
<evidence type="ECO:0000313" key="13">
    <source>
        <dbReference type="EMBL" id="EGE81474.2"/>
    </source>
</evidence>
<dbReference type="Gene3D" id="2.60.200.20">
    <property type="match status" value="1"/>
</dbReference>
<dbReference type="PROSITE" id="PS50011">
    <property type="entry name" value="PROTEIN_KINASE_DOM"/>
    <property type="match status" value="1"/>
</dbReference>
<keyword evidence="4" id="KW-0808">Transferase</keyword>
<dbReference type="InterPro" id="IPR000253">
    <property type="entry name" value="FHA_dom"/>
</dbReference>
<dbReference type="Pfam" id="PF00498">
    <property type="entry name" value="FHA"/>
    <property type="match status" value="1"/>
</dbReference>
<keyword evidence="7" id="KW-0067">ATP-binding</keyword>
<comment type="similarity">
    <text evidence="1">Belongs to the protein kinase superfamily. CAMK Ser/Thr protein kinase family. CHEK2 subfamily.</text>
</comment>
<dbReference type="PANTHER" id="PTHR24361">
    <property type="entry name" value="MITOGEN-ACTIVATED KINASE KINASE KINASE"/>
    <property type="match status" value="1"/>
</dbReference>
<evidence type="ECO:0000256" key="9">
    <source>
        <dbReference type="ARBA" id="ARBA00048679"/>
    </source>
</evidence>
<dbReference type="Gene3D" id="3.30.200.20">
    <property type="entry name" value="Phosphorylase Kinase, domain 1"/>
    <property type="match status" value="1"/>
</dbReference>
<evidence type="ECO:0000256" key="6">
    <source>
        <dbReference type="ARBA" id="ARBA00022777"/>
    </source>
</evidence>
<protein>
    <recommendedName>
        <fullName evidence="2">non-specific serine/threonine protein kinase</fullName>
        <ecNumber evidence="2">2.7.11.1</ecNumber>
    </recommendedName>
</protein>
<feature type="compositionally biased region" description="Low complexity" evidence="10">
    <location>
        <begin position="392"/>
        <end position="404"/>
    </location>
</feature>
<dbReference type="SUPFAM" id="SSF56112">
    <property type="entry name" value="Protein kinase-like (PK-like)"/>
    <property type="match status" value="1"/>
</dbReference>
<feature type="region of interest" description="Disordered" evidence="10">
    <location>
        <begin position="373"/>
        <end position="409"/>
    </location>
</feature>
<evidence type="ECO:0000256" key="8">
    <source>
        <dbReference type="ARBA" id="ARBA00047899"/>
    </source>
</evidence>
<evidence type="ECO:0000256" key="3">
    <source>
        <dbReference type="ARBA" id="ARBA00022527"/>
    </source>
</evidence>
<feature type="domain" description="FHA" evidence="11">
    <location>
        <begin position="16"/>
        <end position="65"/>
    </location>
</feature>
<dbReference type="InterPro" id="IPR008984">
    <property type="entry name" value="SMAD_FHA_dom_sf"/>
</dbReference>
<evidence type="ECO:0000256" key="1">
    <source>
        <dbReference type="ARBA" id="ARBA00005575"/>
    </source>
</evidence>
<dbReference type="PANTHER" id="PTHR24361:SF433">
    <property type="entry name" value="PROTEIN KINASE DOMAIN-CONTAINING PROTEIN"/>
    <property type="match status" value="1"/>
</dbReference>
<sequence length="546" mass="61787">MLKLTFSKGPKNYQGFVLGRESHTCDIVLASQTSPDVSGSHCFLTFNEYDQLILHDTSTNGTIVSYNGKGAENRKKFSWIVAGHPVPDEEMHDIVIQLGKDLSFRIVCAKRTNEEEYTAKIRQFRSDLEKLEESALDSLNLESRLITAHYTQSHSPRQEPLLLALSELGRGAFGVVTCLWDVSCGVTYAQKTPLAAQTKHMAQSEHDQLIEEWGNEIDLLKSVSHDHIVRLLHWVKEPVPQLYLEYMKFGNLNQIGDITDDEVLMRYFPPEIAERSRYWKYRELYTHAVDIWSLGVVILELTHGLPSGGARDPDWGNKIIDKSRIQRNGIQQVDVLMKQNSYLLPPELVTKPRATSYAAGSKTTAIFRGVGKQLTTPHSPASPIRKKHSRVLRSSLTSPTSTITPHKRHPATLHARPYEEQLRVQDPACVVSPPAQLGRQDPSDWDIPPHPSLPQRILQNEYGSQNNPEAYQQANEPYYPTRPLQPFLNNATTSPSPPYVPASIHHYGFGPQDDFEWYQQTTGQQQSAGYSQTISRILANLKQRHD</sequence>
<keyword evidence="5" id="KW-0547">Nucleotide-binding</keyword>
<name>F2TE11_AJEDA</name>
<dbReference type="CDD" id="cd00060">
    <property type="entry name" value="FHA"/>
    <property type="match status" value="1"/>
</dbReference>
<dbReference type="AlphaFoldDB" id="F2TE11"/>
<dbReference type="GO" id="GO:0004674">
    <property type="term" value="F:protein serine/threonine kinase activity"/>
    <property type="evidence" value="ECO:0007669"/>
    <property type="project" value="UniProtKB-KW"/>
</dbReference>
<keyword evidence="6 13" id="KW-0418">Kinase</keyword>
<dbReference type="InterPro" id="IPR000719">
    <property type="entry name" value="Prot_kinase_dom"/>
</dbReference>
<evidence type="ECO:0000256" key="7">
    <source>
        <dbReference type="ARBA" id="ARBA00022840"/>
    </source>
</evidence>
<feature type="domain" description="Protein kinase" evidence="12">
    <location>
        <begin position="162"/>
        <end position="453"/>
    </location>
</feature>
<organism evidence="13">
    <name type="scientific">Ajellomyces dermatitidis (strain ATCC 18188 / CBS 674.68)</name>
    <name type="common">Blastomyces dermatitidis</name>
    <dbReference type="NCBI Taxonomy" id="653446"/>
    <lineage>
        <taxon>Eukaryota</taxon>
        <taxon>Fungi</taxon>
        <taxon>Dikarya</taxon>
        <taxon>Ascomycota</taxon>
        <taxon>Pezizomycotina</taxon>
        <taxon>Eurotiomycetes</taxon>
        <taxon>Eurotiomycetidae</taxon>
        <taxon>Onygenales</taxon>
        <taxon>Ajellomycetaceae</taxon>
        <taxon>Blastomyces</taxon>
    </lineage>
</organism>
<evidence type="ECO:0000256" key="2">
    <source>
        <dbReference type="ARBA" id="ARBA00012513"/>
    </source>
</evidence>
<evidence type="ECO:0000256" key="4">
    <source>
        <dbReference type="ARBA" id="ARBA00022679"/>
    </source>
</evidence>
<comment type="catalytic activity">
    <reaction evidence="9">
        <text>L-seryl-[protein] + ATP = O-phospho-L-seryl-[protein] + ADP + H(+)</text>
        <dbReference type="Rhea" id="RHEA:17989"/>
        <dbReference type="Rhea" id="RHEA-COMP:9863"/>
        <dbReference type="Rhea" id="RHEA-COMP:11604"/>
        <dbReference type="ChEBI" id="CHEBI:15378"/>
        <dbReference type="ChEBI" id="CHEBI:29999"/>
        <dbReference type="ChEBI" id="CHEBI:30616"/>
        <dbReference type="ChEBI" id="CHEBI:83421"/>
        <dbReference type="ChEBI" id="CHEBI:456216"/>
        <dbReference type="EC" id="2.7.11.1"/>
    </reaction>
</comment>
<dbReference type="EC" id="2.7.11.1" evidence="2"/>
<proteinExistence type="inferred from homology"/>
<evidence type="ECO:0000259" key="11">
    <source>
        <dbReference type="PROSITE" id="PS50006"/>
    </source>
</evidence>
<dbReference type="InterPro" id="IPR053235">
    <property type="entry name" value="Ser_Thr_kinase"/>
</dbReference>
<dbReference type="GO" id="GO:0005524">
    <property type="term" value="F:ATP binding"/>
    <property type="evidence" value="ECO:0007669"/>
    <property type="project" value="UniProtKB-KW"/>
</dbReference>
<dbReference type="HOGENOM" id="CLU_027879_0_0_1"/>
<dbReference type="Proteomes" id="UP000007802">
    <property type="component" value="Unassembled WGS sequence"/>
</dbReference>
<evidence type="ECO:0000259" key="12">
    <source>
        <dbReference type="PROSITE" id="PS50011"/>
    </source>
</evidence>
<dbReference type="PROSITE" id="PS50006">
    <property type="entry name" value="FHA_DOMAIN"/>
    <property type="match status" value="1"/>
</dbReference>
<evidence type="ECO:0000256" key="5">
    <source>
        <dbReference type="ARBA" id="ARBA00022741"/>
    </source>
</evidence>
<dbReference type="SUPFAM" id="SSF49879">
    <property type="entry name" value="SMAD/FHA domain"/>
    <property type="match status" value="1"/>
</dbReference>
<comment type="catalytic activity">
    <reaction evidence="8">
        <text>L-threonyl-[protein] + ATP = O-phospho-L-threonyl-[protein] + ADP + H(+)</text>
        <dbReference type="Rhea" id="RHEA:46608"/>
        <dbReference type="Rhea" id="RHEA-COMP:11060"/>
        <dbReference type="Rhea" id="RHEA-COMP:11605"/>
        <dbReference type="ChEBI" id="CHEBI:15378"/>
        <dbReference type="ChEBI" id="CHEBI:30013"/>
        <dbReference type="ChEBI" id="CHEBI:30616"/>
        <dbReference type="ChEBI" id="CHEBI:61977"/>
        <dbReference type="ChEBI" id="CHEBI:456216"/>
        <dbReference type="EC" id="2.7.11.1"/>
    </reaction>
</comment>
<gene>
    <name evidence="13" type="ORF">BDDG_04416</name>
</gene>
<dbReference type="InterPro" id="IPR011009">
    <property type="entry name" value="Kinase-like_dom_sf"/>
</dbReference>
<keyword evidence="3" id="KW-0723">Serine/threonine-protein kinase</keyword>
<dbReference type="GO" id="GO:0005737">
    <property type="term" value="C:cytoplasm"/>
    <property type="evidence" value="ECO:0007669"/>
    <property type="project" value="TreeGrafter"/>
</dbReference>
<dbReference type="Gene3D" id="1.10.510.10">
    <property type="entry name" value="Transferase(Phosphotransferase) domain 1"/>
    <property type="match status" value="1"/>
</dbReference>
<dbReference type="OrthoDB" id="10252171at2759"/>